<comment type="similarity">
    <text evidence="2">Belongs to the ABC transporter superfamily.</text>
</comment>
<feature type="transmembrane region" description="Helical" evidence="9">
    <location>
        <begin position="141"/>
        <end position="173"/>
    </location>
</feature>
<dbReference type="InterPro" id="IPR039421">
    <property type="entry name" value="Type_1_exporter"/>
</dbReference>
<feature type="domain" description="ABC transmembrane type-1" evidence="11">
    <location>
        <begin position="24"/>
        <end position="299"/>
    </location>
</feature>
<evidence type="ECO:0000259" key="10">
    <source>
        <dbReference type="PROSITE" id="PS50893"/>
    </source>
</evidence>
<dbReference type="InterPro" id="IPR011527">
    <property type="entry name" value="ABC1_TM_dom"/>
</dbReference>
<feature type="domain" description="ABC transporter" evidence="10">
    <location>
        <begin position="330"/>
        <end position="565"/>
    </location>
</feature>
<dbReference type="Pfam" id="PF00664">
    <property type="entry name" value="ABC_membrane"/>
    <property type="match status" value="1"/>
</dbReference>
<dbReference type="InterPro" id="IPR003593">
    <property type="entry name" value="AAA+_ATPase"/>
</dbReference>
<feature type="transmembrane region" description="Helical" evidence="9">
    <location>
        <begin position="55"/>
        <end position="75"/>
    </location>
</feature>
<dbReference type="SUPFAM" id="SSF90123">
    <property type="entry name" value="ABC transporter transmembrane region"/>
    <property type="match status" value="1"/>
</dbReference>
<dbReference type="Gene3D" id="1.20.1560.10">
    <property type="entry name" value="ABC transporter type 1, transmembrane domain"/>
    <property type="match status" value="1"/>
</dbReference>
<dbReference type="Gene3D" id="3.40.50.300">
    <property type="entry name" value="P-loop containing nucleotide triphosphate hydrolases"/>
    <property type="match status" value="1"/>
</dbReference>
<dbReference type="PROSITE" id="PS00211">
    <property type="entry name" value="ABC_TRANSPORTER_1"/>
    <property type="match status" value="1"/>
</dbReference>
<feature type="compositionally biased region" description="Polar residues" evidence="8">
    <location>
        <begin position="574"/>
        <end position="587"/>
    </location>
</feature>
<evidence type="ECO:0000256" key="9">
    <source>
        <dbReference type="SAM" id="Phobius"/>
    </source>
</evidence>
<dbReference type="InterPro" id="IPR010128">
    <property type="entry name" value="ATPase_T1SS_PrtD-like"/>
</dbReference>
<keyword evidence="3 9" id="KW-0812">Transmembrane</keyword>
<dbReference type="NCBIfam" id="TIGR01842">
    <property type="entry name" value="type_I_sec_PrtD"/>
    <property type="match status" value="1"/>
</dbReference>
<evidence type="ECO:0000256" key="8">
    <source>
        <dbReference type="SAM" id="MobiDB-lite"/>
    </source>
</evidence>
<evidence type="ECO:0000256" key="4">
    <source>
        <dbReference type="ARBA" id="ARBA00022741"/>
    </source>
</evidence>
<sequence length="587" mass="62672">MGDHALQSALTVGLRSLRPVLTTAVLFGLFINLLLFVSPLYMLQIYDRVIPSRNETTLAGITLIAAFGLAVYAILEMLRARLLVRGGVVFDQKIATPIFDAAHRGTLVRPGAQHDTALRDVDILREFLTGSGMLAFCDLPWIPIFLLACFILHPWFGWMALVGGGTILGLTLLNEVATRRTLDAASQASREAGQSAATVFRNGEVLQAMGMVASMRGLWSRRHDDVLLLQARASDRAGLIVAATKFIRMLLQTLVLGIGAYLAMHREISAGSMIAASIIIGRTLAPIEAVVGNWKGFTAARASYRRLTDLIAVAGSETRRLVLPRPRGLIEAETISVAAPGASRAILEDVSFRLEPGSVVGIIGPSAAGKSTLVRALTGVWPLLEGTVRIDGSDLGHWDKALLGQHVGYLPQDVELFDGTVAQNIARFAALDDARVIEVARRAGCHELIQSLPEGYNTVIGRGGHGLSGGQRQRIALARALYGEPSLVVLDEPNASLDQHGEAALMRAVAALKQSGATVVMVTHKMSLLEEADHILLMGEGRVQLSGPPNQILGHITGQRPVPTLVPPVGPTTSQSHRGSDGQRSAG</sequence>
<dbReference type="InterPro" id="IPR047957">
    <property type="entry name" value="ABC_AprD-like_6TM"/>
</dbReference>
<dbReference type="Pfam" id="PF00005">
    <property type="entry name" value="ABC_tran"/>
    <property type="match status" value="1"/>
</dbReference>
<evidence type="ECO:0000256" key="1">
    <source>
        <dbReference type="ARBA" id="ARBA00004651"/>
    </source>
</evidence>
<dbReference type="PROSITE" id="PS50929">
    <property type="entry name" value="ABC_TM1F"/>
    <property type="match status" value="1"/>
</dbReference>
<dbReference type="PANTHER" id="PTHR24221:SF248">
    <property type="entry name" value="ABC TRANSPORTER TRANSMEMBRANE REGION"/>
    <property type="match status" value="1"/>
</dbReference>
<feature type="transmembrane region" description="Helical" evidence="9">
    <location>
        <begin position="246"/>
        <end position="264"/>
    </location>
</feature>
<protein>
    <submittedName>
        <fullName evidence="12">ATP-binding cassette subfamily C protein</fullName>
    </submittedName>
</protein>
<keyword evidence="13" id="KW-1185">Reference proteome</keyword>
<evidence type="ECO:0000259" key="11">
    <source>
        <dbReference type="PROSITE" id="PS50929"/>
    </source>
</evidence>
<dbReference type="InterPro" id="IPR027417">
    <property type="entry name" value="P-loop_NTPase"/>
</dbReference>
<dbReference type="InterPro" id="IPR017871">
    <property type="entry name" value="ABC_transporter-like_CS"/>
</dbReference>
<evidence type="ECO:0000256" key="7">
    <source>
        <dbReference type="ARBA" id="ARBA00023136"/>
    </source>
</evidence>
<dbReference type="GO" id="GO:0005524">
    <property type="term" value="F:ATP binding"/>
    <property type="evidence" value="ECO:0007669"/>
    <property type="project" value="UniProtKB-KW"/>
</dbReference>
<dbReference type="CDD" id="cd18586">
    <property type="entry name" value="ABC_6TM_PrtD_like"/>
    <property type="match status" value="1"/>
</dbReference>
<evidence type="ECO:0000256" key="2">
    <source>
        <dbReference type="ARBA" id="ARBA00005417"/>
    </source>
</evidence>
<comment type="subcellular location">
    <subcellularLocation>
        <location evidence="1">Cell membrane</location>
        <topology evidence="1">Multi-pass membrane protein</topology>
    </subcellularLocation>
</comment>
<dbReference type="PANTHER" id="PTHR24221">
    <property type="entry name" value="ATP-BINDING CASSETTE SUB-FAMILY B"/>
    <property type="match status" value="1"/>
</dbReference>
<dbReference type="EMBL" id="JBEPNW010000003">
    <property type="protein sequence ID" value="MET3869570.1"/>
    <property type="molecule type" value="Genomic_DNA"/>
</dbReference>
<feature type="transmembrane region" description="Helical" evidence="9">
    <location>
        <begin position="20"/>
        <end position="43"/>
    </location>
</feature>
<dbReference type="SMART" id="SM00382">
    <property type="entry name" value="AAA"/>
    <property type="match status" value="1"/>
</dbReference>
<dbReference type="SUPFAM" id="SSF52540">
    <property type="entry name" value="P-loop containing nucleoside triphosphate hydrolases"/>
    <property type="match status" value="1"/>
</dbReference>
<keyword evidence="4" id="KW-0547">Nucleotide-binding</keyword>
<keyword evidence="5 12" id="KW-0067">ATP-binding</keyword>
<dbReference type="InterPro" id="IPR036640">
    <property type="entry name" value="ABC1_TM_sf"/>
</dbReference>
<keyword evidence="7 9" id="KW-0472">Membrane</keyword>
<accession>A0ABV2NSU3</accession>
<gene>
    <name evidence="12" type="ORF">ABIC20_006948</name>
</gene>
<keyword evidence="6 9" id="KW-1133">Transmembrane helix</keyword>
<organism evidence="12 13">
    <name type="scientific">Methylobacterium radiotolerans</name>
    <dbReference type="NCBI Taxonomy" id="31998"/>
    <lineage>
        <taxon>Bacteria</taxon>
        <taxon>Pseudomonadati</taxon>
        <taxon>Pseudomonadota</taxon>
        <taxon>Alphaproteobacteria</taxon>
        <taxon>Hyphomicrobiales</taxon>
        <taxon>Methylobacteriaceae</taxon>
        <taxon>Methylobacterium</taxon>
    </lineage>
</organism>
<dbReference type="RefSeq" id="WP_209651313.1">
    <property type="nucleotide sequence ID" value="NZ_JBEPNV010000002.1"/>
</dbReference>
<name>A0ABV2NSU3_9HYPH</name>
<evidence type="ECO:0000256" key="3">
    <source>
        <dbReference type="ARBA" id="ARBA00022692"/>
    </source>
</evidence>
<dbReference type="InterPro" id="IPR003439">
    <property type="entry name" value="ABC_transporter-like_ATP-bd"/>
</dbReference>
<evidence type="ECO:0000256" key="5">
    <source>
        <dbReference type="ARBA" id="ARBA00022840"/>
    </source>
</evidence>
<feature type="region of interest" description="Disordered" evidence="8">
    <location>
        <begin position="558"/>
        <end position="587"/>
    </location>
</feature>
<evidence type="ECO:0000313" key="13">
    <source>
        <dbReference type="Proteomes" id="UP001549119"/>
    </source>
</evidence>
<evidence type="ECO:0000313" key="12">
    <source>
        <dbReference type="EMBL" id="MET3869570.1"/>
    </source>
</evidence>
<reference evidence="12 13" key="1">
    <citation type="submission" date="2024-06" db="EMBL/GenBank/DDBJ databases">
        <title>Genomics of switchgrass bacterial isolates.</title>
        <authorList>
            <person name="Shade A."/>
        </authorList>
    </citation>
    <scope>NUCLEOTIDE SEQUENCE [LARGE SCALE GENOMIC DNA]</scope>
    <source>
        <strain evidence="12 13">PvP084</strain>
    </source>
</reference>
<dbReference type="Proteomes" id="UP001549119">
    <property type="component" value="Unassembled WGS sequence"/>
</dbReference>
<comment type="caution">
    <text evidence="12">The sequence shown here is derived from an EMBL/GenBank/DDBJ whole genome shotgun (WGS) entry which is preliminary data.</text>
</comment>
<dbReference type="PROSITE" id="PS50893">
    <property type="entry name" value="ABC_TRANSPORTER_2"/>
    <property type="match status" value="1"/>
</dbReference>
<evidence type="ECO:0000256" key="6">
    <source>
        <dbReference type="ARBA" id="ARBA00022989"/>
    </source>
</evidence>
<proteinExistence type="inferred from homology"/>